<feature type="region of interest" description="Disordered" evidence="1">
    <location>
        <begin position="35"/>
        <end position="74"/>
    </location>
</feature>
<name>A0A3A0GSN8_STAGA</name>
<feature type="compositionally biased region" description="Basic and acidic residues" evidence="1">
    <location>
        <begin position="35"/>
        <end position="52"/>
    </location>
</feature>
<feature type="region of interest" description="Disordered" evidence="1">
    <location>
        <begin position="111"/>
        <end position="198"/>
    </location>
</feature>
<reference evidence="2 3" key="1">
    <citation type="journal article" date="2016" name="Front. Microbiol.">
        <title>Comprehensive Phylogenetic Analysis of Bovine Non-aureus Staphylococci Species Based on Whole-Genome Sequencing.</title>
        <authorList>
            <person name="Naushad S."/>
            <person name="Barkema H.W."/>
            <person name="Luby C."/>
            <person name="Condas L.A."/>
            <person name="Nobrega D.B."/>
            <person name="Carson D.A."/>
            <person name="De Buck J."/>
        </authorList>
    </citation>
    <scope>NUCLEOTIDE SEQUENCE [LARGE SCALE GENOMIC DNA]</scope>
    <source>
        <strain evidence="2 3">SNUC 1388</strain>
    </source>
</reference>
<feature type="compositionally biased region" description="Low complexity" evidence="1">
    <location>
        <begin position="158"/>
        <end position="170"/>
    </location>
</feature>
<dbReference type="Proteomes" id="UP000283576">
    <property type="component" value="Unassembled WGS sequence"/>
</dbReference>
<dbReference type="AlphaFoldDB" id="A0A3A0GSN8"/>
<gene>
    <name evidence="2" type="ORF">BUZ01_10535</name>
</gene>
<proteinExistence type="predicted"/>
<feature type="compositionally biased region" description="Low complexity" evidence="1">
    <location>
        <begin position="53"/>
        <end position="64"/>
    </location>
</feature>
<feature type="compositionally biased region" description="Basic and acidic residues" evidence="1">
    <location>
        <begin position="140"/>
        <end position="151"/>
    </location>
</feature>
<organism evidence="2 3">
    <name type="scientific">Staphylococcus gallinarum</name>
    <dbReference type="NCBI Taxonomy" id="1293"/>
    <lineage>
        <taxon>Bacteria</taxon>
        <taxon>Bacillati</taxon>
        <taxon>Bacillota</taxon>
        <taxon>Bacilli</taxon>
        <taxon>Bacillales</taxon>
        <taxon>Staphylococcaceae</taxon>
        <taxon>Staphylococcus</taxon>
    </lineage>
</organism>
<evidence type="ECO:0000256" key="1">
    <source>
        <dbReference type="SAM" id="MobiDB-lite"/>
    </source>
</evidence>
<sequence>MKNFFLAIVTLLLIALLGTAIYIYNNPKAVTKITGEKKQVEKRDSNDEETTHNTDTNSNNTNEEGYNKAKPINEMTQDEYDSYLLTQTRSYLTKEQQDRYDYLMDKYGITPGDNAYHQQHKAPTHSTEDQNVSGNNSETKLNKTKDNEKIENNNPADQQQVQQAPRQEIQQKLEVPQTQKSQQDNSPNKQEVKEKNEE</sequence>
<evidence type="ECO:0000313" key="2">
    <source>
        <dbReference type="EMBL" id="RIL42202.1"/>
    </source>
</evidence>
<dbReference type="EMBL" id="QXRZ01000006">
    <property type="protein sequence ID" value="RIL42202.1"/>
    <property type="molecule type" value="Genomic_DNA"/>
</dbReference>
<protein>
    <submittedName>
        <fullName evidence="2">Uncharacterized protein</fullName>
    </submittedName>
</protein>
<dbReference type="RefSeq" id="WP_107513364.1">
    <property type="nucleotide sequence ID" value="NZ_JANILE010000005.1"/>
</dbReference>
<feature type="compositionally biased region" description="Polar residues" evidence="1">
    <location>
        <begin position="176"/>
        <end position="189"/>
    </location>
</feature>
<accession>A0A3A0GSN8</accession>
<comment type="caution">
    <text evidence="2">The sequence shown here is derived from an EMBL/GenBank/DDBJ whole genome shotgun (WGS) entry which is preliminary data.</text>
</comment>
<feature type="compositionally biased region" description="Polar residues" evidence="1">
    <location>
        <begin position="129"/>
        <end position="139"/>
    </location>
</feature>
<evidence type="ECO:0000313" key="3">
    <source>
        <dbReference type="Proteomes" id="UP000283576"/>
    </source>
</evidence>